<accession>A0AAD5X4N5</accession>
<evidence type="ECO:0000256" key="1">
    <source>
        <dbReference type="ARBA" id="ARBA00004141"/>
    </source>
</evidence>
<feature type="transmembrane region" description="Helical" evidence="9">
    <location>
        <begin position="218"/>
        <end position="236"/>
    </location>
</feature>
<feature type="domain" description="CBS" evidence="10">
    <location>
        <begin position="329"/>
        <end position="390"/>
    </location>
</feature>
<feature type="domain" description="CBS" evidence="10">
    <location>
        <begin position="394"/>
        <end position="475"/>
    </location>
</feature>
<dbReference type="GO" id="GO:0005737">
    <property type="term" value="C:cytoplasm"/>
    <property type="evidence" value="ECO:0007669"/>
    <property type="project" value="TreeGrafter"/>
</dbReference>
<dbReference type="GO" id="GO:0016020">
    <property type="term" value="C:membrane"/>
    <property type="evidence" value="ECO:0007669"/>
    <property type="project" value="UniProtKB-SubCell"/>
</dbReference>
<feature type="compositionally biased region" description="Basic and acidic residues" evidence="8">
    <location>
        <begin position="100"/>
        <end position="117"/>
    </location>
</feature>
<evidence type="ECO:0000256" key="4">
    <source>
        <dbReference type="ARBA" id="ARBA00022989"/>
    </source>
</evidence>
<feature type="region of interest" description="Disordered" evidence="8">
    <location>
        <begin position="44"/>
        <end position="63"/>
    </location>
</feature>
<feature type="domain" description="CNNM transmembrane" evidence="11">
    <location>
        <begin position="128"/>
        <end position="310"/>
    </location>
</feature>
<keyword evidence="5 7" id="KW-0472">Membrane</keyword>
<sequence length="599" mass="64314">MAYPPQPSAGSPSSRRTTISLLLSAFLIVFITLSFTQTYSARGAPAPIPVKTNNHASQTSKYLTTNRNDEIQWERKTAYGCSCACSCPTSDSKSLGGSESGEKQQSRKTEDVVRPLDVDDDKEPSEVPRAEFWTILGVIGVLVCLGGIFAGLTIGLMSLDETNLSILKASGTPTEQAYAARIEPIRKKAHLLLVTLLLGNTVVNETLPVLMHEIHLEGAWAVVISTALIVVFGEIIPQAVCARHGLAVGAIFAWPVRIMMWIMFPIAWPIAKLLDFALGHKEGMIYRRAELKELVALHGEDQAGPLTKDEVSIVRAVLDLRDKTVQDVMTPLEHVFMLPLETELNRTTIEQIERAGHSRVPVYNTSRNNIVGVVLIKQLVVYDPDDNVPLTQIKIRRLPRVTSTMPLFDILHVFEQGGSHMAIVVDEADSNDVEGAGGSVAGGSVNGDVETFKPLGVVTLEDVIEELLGQEIIDETDVFVDVATQAKVPRKVPLIAAPPLMRKVKSTPGTPTVEGSEREPLLSSNGQGYGGVVDNVATGGTGGGTAGCPTPVTPTTVKPKPKRKKTRGEFVPAGELAQDASADVWRGGRPGGGGAEPKA</sequence>
<name>A0AAD5X4N5_9FUNG</name>
<dbReference type="InterPro" id="IPR000644">
    <property type="entry name" value="CBS_dom"/>
</dbReference>
<dbReference type="PANTHER" id="PTHR12064:SF97">
    <property type="entry name" value="METAL TRANSPORTER CNNM-5"/>
    <property type="match status" value="1"/>
</dbReference>
<evidence type="ECO:0000256" key="8">
    <source>
        <dbReference type="SAM" id="MobiDB-lite"/>
    </source>
</evidence>
<dbReference type="PROSITE" id="PS51371">
    <property type="entry name" value="CBS"/>
    <property type="match status" value="2"/>
</dbReference>
<evidence type="ECO:0000256" key="9">
    <source>
        <dbReference type="SAM" id="Phobius"/>
    </source>
</evidence>
<organism evidence="12 13">
    <name type="scientific">Rhizophlyctis rosea</name>
    <dbReference type="NCBI Taxonomy" id="64517"/>
    <lineage>
        <taxon>Eukaryota</taxon>
        <taxon>Fungi</taxon>
        <taxon>Fungi incertae sedis</taxon>
        <taxon>Chytridiomycota</taxon>
        <taxon>Chytridiomycota incertae sedis</taxon>
        <taxon>Chytridiomycetes</taxon>
        <taxon>Rhizophlyctidales</taxon>
        <taxon>Rhizophlyctidaceae</taxon>
        <taxon>Rhizophlyctis</taxon>
    </lineage>
</organism>
<feature type="transmembrane region" description="Helical" evidence="9">
    <location>
        <begin position="132"/>
        <end position="159"/>
    </location>
</feature>
<feature type="region of interest" description="Disordered" evidence="8">
    <location>
        <begin position="89"/>
        <end position="124"/>
    </location>
</feature>
<evidence type="ECO:0000259" key="10">
    <source>
        <dbReference type="PROSITE" id="PS51371"/>
    </source>
</evidence>
<evidence type="ECO:0000256" key="2">
    <source>
        <dbReference type="ARBA" id="ARBA00022692"/>
    </source>
</evidence>
<keyword evidence="3" id="KW-0677">Repeat</keyword>
<feature type="compositionally biased region" description="Polar residues" evidence="8">
    <location>
        <begin position="51"/>
        <end position="63"/>
    </location>
</feature>
<dbReference type="InterPro" id="IPR045095">
    <property type="entry name" value="ACDP"/>
</dbReference>
<evidence type="ECO:0008006" key="14">
    <source>
        <dbReference type="Google" id="ProtNLM"/>
    </source>
</evidence>
<evidence type="ECO:0000256" key="6">
    <source>
        <dbReference type="PROSITE-ProRule" id="PRU00703"/>
    </source>
</evidence>
<dbReference type="Proteomes" id="UP001212841">
    <property type="component" value="Unassembled WGS sequence"/>
</dbReference>
<feature type="region of interest" description="Disordered" evidence="8">
    <location>
        <begin position="503"/>
        <end position="529"/>
    </location>
</feature>
<feature type="compositionally biased region" description="Low complexity" evidence="8">
    <location>
        <begin position="547"/>
        <end position="558"/>
    </location>
</feature>
<comment type="caution">
    <text evidence="12">The sequence shown here is derived from an EMBL/GenBank/DDBJ whole genome shotgun (WGS) entry which is preliminary data.</text>
</comment>
<reference evidence="12" key="1">
    <citation type="submission" date="2020-05" db="EMBL/GenBank/DDBJ databases">
        <title>Phylogenomic resolution of chytrid fungi.</title>
        <authorList>
            <person name="Stajich J.E."/>
            <person name="Amses K."/>
            <person name="Simmons R."/>
            <person name="Seto K."/>
            <person name="Myers J."/>
            <person name="Bonds A."/>
            <person name="Quandt C.A."/>
            <person name="Barry K."/>
            <person name="Liu P."/>
            <person name="Grigoriev I."/>
            <person name="Longcore J.E."/>
            <person name="James T.Y."/>
        </authorList>
    </citation>
    <scope>NUCLEOTIDE SEQUENCE</scope>
    <source>
        <strain evidence="12">JEL0318</strain>
    </source>
</reference>
<keyword evidence="4 7" id="KW-1133">Transmembrane helix</keyword>
<dbReference type="GO" id="GO:0030026">
    <property type="term" value="P:intracellular manganese ion homeostasis"/>
    <property type="evidence" value="ECO:0007669"/>
    <property type="project" value="TreeGrafter"/>
</dbReference>
<dbReference type="InterPro" id="IPR046342">
    <property type="entry name" value="CBS_dom_sf"/>
</dbReference>
<dbReference type="Pfam" id="PF01595">
    <property type="entry name" value="CNNM"/>
    <property type="match status" value="1"/>
</dbReference>
<proteinExistence type="predicted"/>
<dbReference type="PROSITE" id="PS51846">
    <property type="entry name" value="CNNM"/>
    <property type="match status" value="1"/>
</dbReference>
<dbReference type="AlphaFoldDB" id="A0AAD5X4N5"/>
<dbReference type="EMBL" id="JADGJD010000104">
    <property type="protein sequence ID" value="KAJ3054938.1"/>
    <property type="molecule type" value="Genomic_DNA"/>
</dbReference>
<dbReference type="GO" id="GO:0010960">
    <property type="term" value="P:magnesium ion homeostasis"/>
    <property type="evidence" value="ECO:0007669"/>
    <property type="project" value="InterPro"/>
</dbReference>
<dbReference type="CDD" id="cd04590">
    <property type="entry name" value="CBS_pair_CorC_HlyC_assoc"/>
    <property type="match status" value="1"/>
</dbReference>
<feature type="transmembrane region" description="Helical" evidence="9">
    <location>
        <begin position="191"/>
        <end position="212"/>
    </location>
</feature>
<evidence type="ECO:0000313" key="13">
    <source>
        <dbReference type="Proteomes" id="UP001212841"/>
    </source>
</evidence>
<gene>
    <name evidence="12" type="ORF">HK097_000295</name>
</gene>
<dbReference type="InterPro" id="IPR002550">
    <property type="entry name" value="CNNM"/>
</dbReference>
<evidence type="ECO:0000256" key="3">
    <source>
        <dbReference type="ARBA" id="ARBA00022737"/>
    </source>
</evidence>
<evidence type="ECO:0000256" key="7">
    <source>
        <dbReference type="PROSITE-ProRule" id="PRU01193"/>
    </source>
</evidence>
<dbReference type="SUPFAM" id="SSF54631">
    <property type="entry name" value="CBS-domain pair"/>
    <property type="match status" value="1"/>
</dbReference>
<comment type="subcellular location">
    <subcellularLocation>
        <location evidence="1">Membrane</location>
        <topology evidence="1">Multi-pass membrane protein</topology>
    </subcellularLocation>
</comment>
<evidence type="ECO:0000259" key="11">
    <source>
        <dbReference type="PROSITE" id="PS51846"/>
    </source>
</evidence>
<keyword evidence="2 7" id="KW-0812">Transmembrane</keyword>
<protein>
    <recommendedName>
        <fullName evidence="14">DUF21-domain-containing protein</fullName>
    </recommendedName>
</protein>
<keyword evidence="13" id="KW-1185">Reference proteome</keyword>
<evidence type="ECO:0000313" key="12">
    <source>
        <dbReference type="EMBL" id="KAJ3054938.1"/>
    </source>
</evidence>
<feature type="transmembrane region" description="Helical" evidence="9">
    <location>
        <begin position="21"/>
        <end position="39"/>
    </location>
</feature>
<keyword evidence="6" id="KW-0129">CBS domain</keyword>
<dbReference type="FunFam" id="3.10.580.10:FF:000006">
    <property type="entry name" value="DUF21 and CBS domain protein"/>
    <property type="match status" value="1"/>
</dbReference>
<feature type="transmembrane region" description="Helical" evidence="9">
    <location>
        <begin position="248"/>
        <end position="268"/>
    </location>
</feature>
<evidence type="ECO:0000256" key="5">
    <source>
        <dbReference type="ARBA" id="ARBA00023136"/>
    </source>
</evidence>
<dbReference type="PANTHER" id="PTHR12064">
    <property type="entry name" value="METAL TRANSPORTER CNNM"/>
    <property type="match status" value="1"/>
</dbReference>
<feature type="region of interest" description="Disordered" evidence="8">
    <location>
        <begin position="541"/>
        <end position="599"/>
    </location>
</feature>
<dbReference type="Gene3D" id="3.10.580.10">
    <property type="entry name" value="CBS-domain"/>
    <property type="match status" value="1"/>
</dbReference>
<dbReference type="InterPro" id="IPR044751">
    <property type="entry name" value="Ion_transp-like_CBS"/>
</dbReference>
<feature type="compositionally biased region" description="Gly residues" evidence="8">
    <location>
        <begin position="588"/>
        <end position="599"/>
    </location>
</feature>